<dbReference type="Proteomes" id="UP000501690">
    <property type="component" value="Linkage Group LG3"/>
</dbReference>
<evidence type="ECO:0000313" key="2">
    <source>
        <dbReference type="Proteomes" id="UP000501690"/>
    </source>
</evidence>
<keyword evidence="2" id="KW-1185">Reference proteome</keyword>
<reference evidence="1 2" key="1">
    <citation type="submission" date="2019-04" db="EMBL/GenBank/DDBJ databases">
        <title>An improved genome assembly and genetic linkage map for asparagus bean, Vigna unguiculata ssp. sesquipedialis.</title>
        <authorList>
            <person name="Xia Q."/>
            <person name="Zhang R."/>
            <person name="Dong Y."/>
        </authorList>
    </citation>
    <scope>NUCLEOTIDE SEQUENCE [LARGE SCALE GENOMIC DNA]</scope>
    <source>
        <tissue evidence="1">Leaf</tissue>
    </source>
</reference>
<sequence length="78" mass="9134">MFAPSRATFTHLFFLEISFWDFGFIRLQNIFTHMLYVFDHDPNGHIGFYWGVANDGSVVVLNHLHHFQLGVCFIVNMV</sequence>
<organism evidence="1 2">
    <name type="scientific">Vigna unguiculata</name>
    <name type="common">Cowpea</name>
    <dbReference type="NCBI Taxonomy" id="3917"/>
    <lineage>
        <taxon>Eukaryota</taxon>
        <taxon>Viridiplantae</taxon>
        <taxon>Streptophyta</taxon>
        <taxon>Embryophyta</taxon>
        <taxon>Tracheophyta</taxon>
        <taxon>Spermatophyta</taxon>
        <taxon>Magnoliopsida</taxon>
        <taxon>eudicotyledons</taxon>
        <taxon>Gunneridae</taxon>
        <taxon>Pentapetalae</taxon>
        <taxon>rosids</taxon>
        <taxon>fabids</taxon>
        <taxon>Fabales</taxon>
        <taxon>Fabaceae</taxon>
        <taxon>Papilionoideae</taxon>
        <taxon>50 kb inversion clade</taxon>
        <taxon>NPAAA clade</taxon>
        <taxon>indigoferoid/millettioid clade</taxon>
        <taxon>Phaseoleae</taxon>
        <taxon>Vigna</taxon>
    </lineage>
</organism>
<gene>
    <name evidence="1" type="ORF">DEO72_LG3g2323</name>
</gene>
<evidence type="ECO:0000313" key="1">
    <source>
        <dbReference type="EMBL" id="QCD87783.1"/>
    </source>
</evidence>
<protein>
    <submittedName>
        <fullName evidence="1">Uncharacterized protein</fullName>
    </submittedName>
</protein>
<dbReference type="AlphaFoldDB" id="A0A4D6LGY9"/>
<name>A0A4D6LGY9_VIGUN</name>
<proteinExistence type="predicted"/>
<dbReference type="EMBL" id="CP039347">
    <property type="protein sequence ID" value="QCD87783.1"/>
    <property type="molecule type" value="Genomic_DNA"/>
</dbReference>
<accession>A0A4D6LGY9</accession>